<proteinExistence type="predicted"/>
<dbReference type="EMBL" id="AP027266">
    <property type="protein sequence ID" value="BDW84800.1"/>
    <property type="molecule type" value="Genomic_DNA"/>
</dbReference>
<evidence type="ECO:0000313" key="2">
    <source>
        <dbReference type="Proteomes" id="UP001337723"/>
    </source>
</evidence>
<organism evidence="1 2">
    <name type="scientific">Roseicyclus marinus</name>
    <dbReference type="NCBI Taxonomy" id="2161673"/>
    <lineage>
        <taxon>Bacteria</taxon>
        <taxon>Pseudomonadati</taxon>
        <taxon>Pseudomonadota</taxon>
        <taxon>Alphaproteobacteria</taxon>
        <taxon>Rhodobacterales</taxon>
        <taxon>Roseobacteraceae</taxon>
        <taxon>Roseicyclus</taxon>
    </lineage>
</organism>
<accession>A0AA48H4R6</accession>
<reference evidence="1 2" key="1">
    <citation type="submission" date="2023-01" db="EMBL/GenBank/DDBJ databases">
        <title>Complete genome sequence of Roseicyclus marinus strain Dej080120_10.</title>
        <authorList>
            <person name="Ueki S."/>
            <person name="Maruyama F."/>
        </authorList>
    </citation>
    <scope>NUCLEOTIDE SEQUENCE [LARGE SCALE GENOMIC DNA]</scope>
    <source>
        <strain evidence="1 2">Dej080120_10</strain>
    </source>
</reference>
<dbReference type="AlphaFoldDB" id="A0AA48H4R6"/>
<gene>
    <name evidence="1" type="ORF">MACH21_09770</name>
</gene>
<name>A0AA48H4R6_9RHOB</name>
<evidence type="ECO:0000313" key="1">
    <source>
        <dbReference type="EMBL" id="BDW84800.1"/>
    </source>
</evidence>
<sequence length="225" mass="25927">MLPGQRAVLSDLRTDLMKWRLQRFGPRPRLWYLPDRTVFPHRWEGSNKLRMGSCGKDGRFDPETALFRRYHPRHRHRLGQAHDEIATQTPRIASALYAGPLFPAFGHFLLESLARLWAADRFPDRPILWSVGQGTDHAILQPWMRDILDLLGVTNPILLVTAPVTVDELIVPAPGYEIQYRFGAHHRRFLGKVSHRPEPNRKLWLSRAGVEKVENAGRTALEARL</sequence>
<dbReference type="KEGG" id="rmai:MACH21_09770"/>
<protein>
    <submittedName>
        <fullName evidence="1">Uncharacterized protein</fullName>
    </submittedName>
</protein>
<dbReference type="Proteomes" id="UP001337723">
    <property type="component" value="Chromosome"/>
</dbReference>
<keyword evidence="2" id="KW-1185">Reference proteome</keyword>